<evidence type="ECO:0000313" key="1">
    <source>
        <dbReference type="EMBL" id="KAG0729405.1"/>
    </source>
</evidence>
<proteinExistence type="predicted"/>
<organism evidence="1 2">
    <name type="scientific">Chionoecetes opilio</name>
    <name type="common">Atlantic snow crab</name>
    <name type="synonym">Cancer opilio</name>
    <dbReference type="NCBI Taxonomy" id="41210"/>
    <lineage>
        <taxon>Eukaryota</taxon>
        <taxon>Metazoa</taxon>
        <taxon>Ecdysozoa</taxon>
        <taxon>Arthropoda</taxon>
        <taxon>Crustacea</taxon>
        <taxon>Multicrustacea</taxon>
        <taxon>Malacostraca</taxon>
        <taxon>Eumalacostraca</taxon>
        <taxon>Eucarida</taxon>
        <taxon>Decapoda</taxon>
        <taxon>Pleocyemata</taxon>
        <taxon>Brachyura</taxon>
        <taxon>Eubrachyura</taxon>
        <taxon>Majoidea</taxon>
        <taxon>Majidae</taxon>
        <taxon>Chionoecetes</taxon>
    </lineage>
</organism>
<comment type="caution">
    <text evidence="1">The sequence shown here is derived from an EMBL/GenBank/DDBJ whole genome shotgun (WGS) entry which is preliminary data.</text>
</comment>
<dbReference type="EMBL" id="JACEEZ010001236">
    <property type="protein sequence ID" value="KAG0729405.1"/>
    <property type="molecule type" value="Genomic_DNA"/>
</dbReference>
<keyword evidence="2" id="KW-1185">Reference proteome</keyword>
<reference evidence="1" key="1">
    <citation type="submission" date="2020-07" db="EMBL/GenBank/DDBJ databases">
        <title>The High-quality genome of the commercially important snow crab, Chionoecetes opilio.</title>
        <authorList>
            <person name="Jeong J.-H."/>
            <person name="Ryu S."/>
        </authorList>
    </citation>
    <scope>NUCLEOTIDE SEQUENCE</scope>
    <source>
        <strain evidence="1">MADBK_172401_WGS</strain>
        <tissue evidence="1">Digestive gland</tissue>
    </source>
</reference>
<accession>A0A8J5D578</accession>
<evidence type="ECO:0000313" key="2">
    <source>
        <dbReference type="Proteomes" id="UP000770661"/>
    </source>
</evidence>
<name>A0A8J5D578_CHIOP</name>
<sequence>MAYRLTDVLNPPTSSAPSPLLWRLPHTSQQLQALGCHDYMTCGEEGDEDMASLNVPFATSLGTVASSGARKRMCPPVQPCWSRTTMVASLRREICFHVGGLSCALRDKLFAGCRPTAAVKCLWVVHQSLFDDCQLLHKV</sequence>
<dbReference type="Proteomes" id="UP000770661">
    <property type="component" value="Unassembled WGS sequence"/>
</dbReference>
<gene>
    <name evidence="1" type="ORF">GWK47_030386</name>
</gene>
<dbReference type="AlphaFoldDB" id="A0A8J5D578"/>
<protein>
    <submittedName>
        <fullName evidence="1">Uncharacterized protein</fullName>
    </submittedName>
</protein>
<dbReference type="OrthoDB" id="6500857at2759"/>